<keyword evidence="2" id="KW-1185">Reference proteome</keyword>
<evidence type="ECO:0000313" key="2">
    <source>
        <dbReference type="Proteomes" id="UP000499080"/>
    </source>
</evidence>
<dbReference type="AlphaFoldDB" id="A0A4Y2AMJ8"/>
<name>A0A4Y2AMJ8_ARAVE</name>
<sequence>MLGQCPMGIDSLCKYQSAIANGVKYQDKSKRLPKNIMNIVKPMYIKLCDPELLKQCLDGKFQNANEALNGLSWKHSERKVCGIVNSDIGCKYGGYTI</sequence>
<comment type="caution">
    <text evidence="1">The sequence shown here is derived from an EMBL/GenBank/DDBJ whole genome shotgun (WGS) entry which is preliminary data.</text>
</comment>
<dbReference type="Proteomes" id="UP000499080">
    <property type="component" value="Unassembled WGS sequence"/>
</dbReference>
<proteinExistence type="predicted"/>
<organism evidence="1 2">
    <name type="scientific">Araneus ventricosus</name>
    <name type="common">Orbweaver spider</name>
    <name type="synonym">Epeira ventricosa</name>
    <dbReference type="NCBI Taxonomy" id="182803"/>
    <lineage>
        <taxon>Eukaryota</taxon>
        <taxon>Metazoa</taxon>
        <taxon>Ecdysozoa</taxon>
        <taxon>Arthropoda</taxon>
        <taxon>Chelicerata</taxon>
        <taxon>Arachnida</taxon>
        <taxon>Araneae</taxon>
        <taxon>Araneomorphae</taxon>
        <taxon>Entelegynae</taxon>
        <taxon>Araneoidea</taxon>
        <taxon>Araneidae</taxon>
        <taxon>Araneus</taxon>
    </lineage>
</organism>
<dbReference type="OrthoDB" id="10060618at2759"/>
<gene>
    <name evidence="1" type="ORF">AVEN_83129_1</name>
</gene>
<accession>A0A4Y2AMJ8</accession>
<reference evidence="1 2" key="1">
    <citation type="journal article" date="2019" name="Sci. Rep.">
        <title>Orb-weaving spider Araneus ventricosus genome elucidates the spidroin gene catalogue.</title>
        <authorList>
            <person name="Kono N."/>
            <person name="Nakamura H."/>
            <person name="Ohtoshi R."/>
            <person name="Moran D.A.P."/>
            <person name="Shinohara A."/>
            <person name="Yoshida Y."/>
            <person name="Fujiwara M."/>
            <person name="Mori M."/>
            <person name="Tomita M."/>
            <person name="Arakawa K."/>
        </authorList>
    </citation>
    <scope>NUCLEOTIDE SEQUENCE [LARGE SCALE GENOMIC DNA]</scope>
</reference>
<dbReference type="EMBL" id="BGPR01000024">
    <property type="protein sequence ID" value="GBL81053.1"/>
    <property type="molecule type" value="Genomic_DNA"/>
</dbReference>
<protein>
    <submittedName>
        <fullName evidence="1">Uncharacterized protein</fullName>
    </submittedName>
</protein>
<evidence type="ECO:0000313" key="1">
    <source>
        <dbReference type="EMBL" id="GBL81053.1"/>
    </source>
</evidence>